<evidence type="ECO:0000256" key="2">
    <source>
        <dbReference type="ARBA" id="ARBA00004584"/>
    </source>
</evidence>
<organism evidence="12 13">
    <name type="scientific">Protomyces lactucae-debilis</name>
    <dbReference type="NCBI Taxonomy" id="2754530"/>
    <lineage>
        <taxon>Eukaryota</taxon>
        <taxon>Fungi</taxon>
        <taxon>Dikarya</taxon>
        <taxon>Ascomycota</taxon>
        <taxon>Taphrinomycotina</taxon>
        <taxon>Taphrinomycetes</taxon>
        <taxon>Taphrinales</taxon>
        <taxon>Protomycetaceae</taxon>
        <taxon>Protomyces</taxon>
    </lineage>
</organism>
<keyword evidence="4" id="KW-0158">Chromosome</keyword>
<accession>A0A1Y2F858</accession>
<gene>
    <name evidence="12" type="ORF">BCR37DRAFT_104294</name>
</gene>
<dbReference type="GO" id="GO:0000775">
    <property type="term" value="C:chromosome, centromeric region"/>
    <property type="evidence" value="ECO:0007669"/>
    <property type="project" value="UniProtKB-SubCell"/>
</dbReference>
<dbReference type="InterPro" id="IPR018851">
    <property type="entry name" value="Borealin_N"/>
</dbReference>
<comment type="caution">
    <text evidence="12">The sequence shown here is derived from an EMBL/GenBank/DDBJ whole genome shotgun (WGS) entry which is preliminary data.</text>
</comment>
<dbReference type="InterPro" id="IPR018867">
    <property type="entry name" value="Cell_div_borealin"/>
</dbReference>
<sequence>MDKEAALRNLALELDSRTARLRSQQETLAQSLLTRGEMRISRLPRHIRTMTVSAWIAQSTAVAESNAPIVHKTAPLALASGKLLNAGVSKPLAKRKASASPVKQVSAAINQPSQVKRMKQASTASPLKPSTTGASRRTRTAGY</sequence>
<evidence type="ECO:0000256" key="8">
    <source>
        <dbReference type="ARBA" id="ARBA00023306"/>
    </source>
</evidence>
<proteinExistence type="inferred from homology"/>
<dbReference type="GO" id="GO:0000070">
    <property type="term" value="P:mitotic sister chromatid segregation"/>
    <property type="evidence" value="ECO:0007669"/>
    <property type="project" value="TreeGrafter"/>
</dbReference>
<keyword evidence="5" id="KW-0132">Cell division</keyword>
<keyword evidence="13" id="KW-1185">Reference proteome</keyword>
<evidence type="ECO:0000259" key="11">
    <source>
        <dbReference type="Pfam" id="PF10444"/>
    </source>
</evidence>
<keyword evidence="6" id="KW-0498">Mitosis</keyword>
<dbReference type="GO" id="GO:0051301">
    <property type="term" value="P:cell division"/>
    <property type="evidence" value="ECO:0007669"/>
    <property type="project" value="UniProtKB-KW"/>
</dbReference>
<evidence type="ECO:0000256" key="1">
    <source>
        <dbReference type="ARBA" id="ARBA00004123"/>
    </source>
</evidence>
<protein>
    <recommendedName>
        <fullName evidence="11">Borealin N-terminal domain-containing protein</fullName>
    </recommendedName>
</protein>
<evidence type="ECO:0000313" key="12">
    <source>
        <dbReference type="EMBL" id="ORY79105.1"/>
    </source>
</evidence>
<evidence type="ECO:0000313" key="13">
    <source>
        <dbReference type="Proteomes" id="UP000193685"/>
    </source>
</evidence>
<evidence type="ECO:0000256" key="3">
    <source>
        <dbReference type="ARBA" id="ARBA00009914"/>
    </source>
</evidence>
<dbReference type="OrthoDB" id="2392550at2759"/>
<comment type="subcellular location">
    <subcellularLocation>
        <location evidence="2">Chromosome</location>
        <location evidence="2">Centromere</location>
    </subcellularLocation>
    <subcellularLocation>
        <location evidence="1">Nucleus</location>
    </subcellularLocation>
</comment>
<evidence type="ECO:0000256" key="10">
    <source>
        <dbReference type="SAM" id="MobiDB-lite"/>
    </source>
</evidence>
<evidence type="ECO:0000256" key="6">
    <source>
        <dbReference type="ARBA" id="ARBA00022776"/>
    </source>
</evidence>
<dbReference type="GO" id="GO:0005634">
    <property type="term" value="C:nucleus"/>
    <property type="evidence" value="ECO:0007669"/>
    <property type="project" value="UniProtKB-SubCell"/>
</dbReference>
<feature type="domain" description="Borealin N-terminal" evidence="11">
    <location>
        <begin position="2"/>
        <end position="53"/>
    </location>
</feature>
<dbReference type="RefSeq" id="XP_040723737.1">
    <property type="nucleotide sequence ID" value="XM_040865875.1"/>
</dbReference>
<comment type="similarity">
    <text evidence="3">Belongs to the borealin family.</text>
</comment>
<dbReference type="PANTHER" id="PTHR16040:SF7">
    <property type="entry name" value="AUSTRALIN, ISOFORM A-RELATED"/>
    <property type="match status" value="1"/>
</dbReference>
<evidence type="ECO:0000256" key="4">
    <source>
        <dbReference type="ARBA" id="ARBA00022454"/>
    </source>
</evidence>
<dbReference type="GO" id="GO:0032133">
    <property type="term" value="C:chromosome passenger complex"/>
    <property type="evidence" value="ECO:0007669"/>
    <property type="project" value="TreeGrafter"/>
</dbReference>
<evidence type="ECO:0000256" key="5">
    <source>
        <dbReference type="ARBA" id="ARBA00022618"/>
    </source>
</evidence>
<keyword evidence="9" id="KW-0137">Centromere</keyword>
<dbReference type="GO" id="GO:0051233">
    <property type="term" value="C:spindle midzone"/>
    <property type="evidence" value="ECO:0007669"/>
    <property type="project" value="TreeGrafter"/>
</dbReference>
<evidence type="ECO:0000256" key="9">
    <source>
        <dbReference type="ARBA" id="ARBA00023328"/>
    </source>
</evidence>
<dbReference type="PANTHER" id="PTHR16040">
    <property type="entry name" value="AUSTRALIN, ISOFORM A-RELATED"/>
    <property type="match status" value="1"/>
</dbReference>
<name>A0A1Y2F858_PROLT</name>
<dbReference type="Pfam" id="PF10444">
    <property type="entry name" value="Nbl1_Borealin_N"/>
    <property type="match status" value="1"/>
</dbReference>
<feature type="region of interest" description="Disordered" evidence="10">
    <location>
        <begin position="95"/>
        <end position="143"/>
    </location>
</feature>
<reference evidence="12 13" key="1">
    <citation type="submission" date="2016-07" db="EMBL/GenBank/DDBJ databases">
        <title>Pervasive Adenine N6-methylation of Active Genes in Fungi.</title>
        <authorList>
            <consortium name="DOE Joint Genome Institute"/>
            <person name="Mondo S.J."/>
            <person name="Dannebaum R.O."/>
            <person name="Kuo R.C."/>
            <person name="Labutti K."/>
            <person name="Haridas S."/>
            <person name="Kuo A."/>
            <person name="Salamov A."/>
            <person name="Ahrendt S.R."/>
            <person name="Lipzen A."/>
            <person name="Sullivan W."/>
            <person name="Andreopoulos W.B."/>
            <person name="Clum A."/>
            <person name="Lindquist E."/>
            <person name="Daum C."/>
            <person name="Ramamoorthy G.K."/>
            <person name="Gryganskyi A."/>
            <person name="Culley D."/>
            <person name="Magnuson J.K."/>
            <person name="James T.Y."/>
            <person name="O'Malley M.A."/>
            <person name="Stajich J.E."/>
            <person name="Spatafora J.W."/>
            <person name="Visel A."/>
            <person name="Grigoriev I.V."/>
        </authorList>
    </citation>
    <scope>NUCLEOTIDE SEQUENCE [LARGE SCALE GENOMIC DNA]</scope>
    <source>
        <strain evidence="12 13">12-1054</strain>
    </source>
</reference>
<dbReference type="GeneID" id="63782474"/>
<dbReference type="EMBL" id="MCFI01000016">
    <property type="protein sequence ID" value="ORY79105.1"/>
    <property type="molecule type" value="Genomic_DNA"/>
</dbReference>
<evidence type="ECO:0000256" key="7">
    <source>
        <dbReference type="ARBA" id="ARBA00023242"/>
    </source>
</evidence>
<dbReference type="Proteomes" id="UP000193685">
    <property type="component" value="Unassembled WGS sequence"/>
</dbReference>
<dbReference type="AlphaFoldDB" id="A0A1Y2F858"/>
<feature type="compositionally biased region" description="Polar residues" evidence="10">
    <location>
        <begin position="101"/>
        <end position="129"/>
    </location>
</feature>
<keyword evidence="7" id="KW-0539">Nucleus</keyword>
<keyword evidence="8" id="KW-0131">Cell cycle</keyword>